<keyword evidence="4" id="KW-1185">Reference proteome</keyword>
<dbReference type="Proteomes" id="UP001299235">
    <property type="component" value="Unassembled WGS sequence"/>
</dbReference>
<dbReference type="PROSITE" id="PS50943">
    <property type="entry name" value="HTH_CROC1"/>
    <property type="match status" value="1"/>
</dbReference>
<organism evidence="3 4">
    <name type="scientific">Hominisplanchenecus faecis</name>
    <dbReference type="NCBI Taxonomy" id="2885351"/>
    <lineage>
        <taxon>Bacteria</taxon>
        <taxon>Bacillati</taxon>
        <taxon>Bacillota</taxon>
        <taxon>Clostridia</taxon>
        <taxon>Lachnospirales</taxon>
        <taxon>Lachnospiraceae</taxon>
        <taxon>Hominisplanchenecus</taxon>
    </lineage>
</organism>
<dbReference type="RefSeq" id="WP_022119395.1">
    <property type="nucleotide sequence ID" value="NZ_JAJEQE010000064.1"/>
</dbReference>
<dbReference type="SMART" id="SM00530">
    <property type="entry name" value="HTH_XRE"/>
    <property type="match status" value="1"/>
</dbReference>
<dbReference type="InterPro" id="IPR001387">
    <property type="entry name" value="Cro/C1-type_HTH"/>
</dbReference>
<protein>
    <submittedName>
        <fullName evidence="3">Helix-turn-helix domain-containing protein</fullName>
    </submittedName>
</protein>
<keyword evidence="1" id="KW-0238">DNA-binding</keyword>
<gene>
    <name evidence="3" type="ORF">LKD42_13555</name>
</gene>
<name>A0ABS8F0T7_9FIRM</name>
<sequence>MKNRIRELRAEKNITQLRLSLELEVSQETVSAYENGKHLPSLKSLIKMADIFHVSTDYLIGRSDVRKPSATSPLPNEDIALLDCFHDLDTVDKARLVAYAQGLSDKSLKD</sequence>
<feature type="domain" description="HTH cro/C1-type" evidence="2">
    <location>
        <begin position="5"/>
        <end position="59"/>
    </location>
</feature>
<dbReference type="CDD" id="cd00093">
    <property type="entry name" value="HTH_XRE"/>
    <property type="match status" value="1"/>
</dbReference>
<dbReference type="InterPro" id="IPR010982">
    <property type="entry name" value="Lambda_DNA-bd_dom_sf"/>
</dbReference>
<reference evidence="3 4" key="1">
    <citation type="submission" date="2021-10" db="EMBL/GenBank/DDBJ databases">
        <title>Anaerobic single-cell dispensing facilitates the cultivation of human gut bacteria.</title>
        <authorList>
            <person name="Afrizal A."/>
        </authorList>
    </citation>
    <scope>NUCLEOTIDE SEQUENCE [LARGE SCALE GENOMIC DNA]</scope>
    <source>
        <strain evidence="3 4">CLA-AA-H246</strain>
    </source>
</reference>
<dbReference type="SUPFAM" id="SSF47413">
    <property type="entry name" value="lambda repressor-like DNA-binding domains"/>
    <property type="match status" value="1"/>
</dbReference>
<dbReference type="Gene3D" id="1.10.260.40">
    <property type="entry name" value="lambda repressor-like DNA-binding domains"/>
    <property type="match status" value="1"/>
</dbReference>
<evidence type="ECO:0000259" key="2">
    <source>
        <dbReference type="PROSITE" id="PS50943"/>
    </source>
</evidence>
<evidence type="ECO:0000313" key="3">
    <source>
        <dbReference type="EMBL" id="MCC2150252.1"/>
    </source>
</evidence>
<dbReference type="EMBL" id="JAJEQE010000064">
    <property type="protein sequence ID" value="MCC2150252.1"/>
    <property type="molecule type" value="Genomic_DNA"/>
</dbReference>
<accession>A0ABS8F0T7</accession>
<evidence type="ECO:0000313" key="4">
    <source>
        <dbReference type="Proteomes" id="UP001299235"/>
    </source>
</evidence>
<dbReference type="PANTHER" id="PTHR46558">
    <property type="entry name" value="TRACRIPTIONAL REGULATORY PROTEIN-RELATED-RELATED"/>
    <property type="match status" value="1"/>
</dbReference>
<dbReference type="Pfam" id="PF01381">
    <property type="entry name" value="HTH_3"/>
    <property type="match status" value="1"/>
</dbReference>
<comment type="caution">
    <text evidence="3">The sequence shown here is derived from an EMBL/GenBank/DDBJ whole genome shotgun (WGS) entry which is preliminary data.</text>
</comment>
<evidence type="ECO:0000256" key="1">
    <source>
        <dbReference type="ARBA" id="ARBA00023125"/>
    </source>
</evidence>
<dbReference type="PANTHER" id="PTHR46558:SF11">
    <property type="entry name" value="HTH-TYPE TRANSCRIPTIONAL REGULATOR XRE"/>
    <property type="match status" value="1"/>
</dbReference>
<proteinExistence type="predicted"/>